<accession>A0A2H0CVC9</accession>
<evidence type="ECO:0000256" key="1">
    <source>
        <dbReference type="SAM" id="MobiDB-lite"/>
    </source>
</evidence>
<dbReference type="PROSITE" id="PS00018">
    <property type="entry name" value="EF_HAND_1"/>
    <property type="match status" value="1"/>
</dbReference>
<name>A0A2H0CVC9_9BACT</name>
<gene>
    <name evidence="3" type="ORF">COW88_00460</name>
</gene>
<feature type="region of interest" description="Disordered" evidence="1">
    <location>
        <begin position="181"/>
        <end position="203"/>
    </location>
</feature>
<dbReference type="GO" id="GO:0000272">
    <property type="term" value="P:polysaccharide catabolic process"/>
    <property type="evidence" value="ECO:0007669"/>
    <property type="project" value="InterPro"/>
</dbReference>
<dbReference type="InterPro" id="IPR018247">
    <property type="entry name" value="EF_Hand_1_Ca_BS"/>
</dbReference>
<sequence length="454" mass="47199">MSAFFSAAFSGVVVFADSNTADVTITVAMNQSETTIDTTQAGSATVAGCSAGAQLGISTPANVLSSGDEVKATLSSLTEDTATNGRTLPTDTTAVGCFYDISFAKTSDGSAVTSFDQLITLTVTYLDSEIDSSLGESTFKIYQWNGSAWTALSSTVTTSANTVSASTASFSNTLFGVLGTVPEPEPSPTPAPTPSGGGGGGGGGGIILSQETKVVFEGLAFPSNSVTLLKDAQVAATTVTGGDARFSLSLSNITAGNYIFSVYGEDKDGYRSSLQTFPLSVTAGATTKVSGIFIAPTISTDKAEVRRGDTVTIFGQTAPSADVLIEVNSEEPLFAKVPASAVGVYLYNFDTSALLYGSHSAKSKASRDGQITGFSSLINFKVGDRNVDRTLPTRVLKGDINGDGRVNLIDFSIAAFWYKRILSAEFAQKEIERLNGDGQVNLVDFSIMAFYWTG</sequence>
<dbReference type="Proteomes" id="UP000230638">
    <property type="component" value="Unassembled WGS sequence"/>
</dbReference>
<organism evidence="3 4">
    <name type="scientific">Candidatus Lloydbacteria bacterium CG22_combo_CG10-13_8_21_14_all_47_15</name>
    <dbReference type="NCBI Taxonomy" id="1974635"/>
    <lineage>
        <taxon>Bacteria</taxon>
        <taxon>Candidatus Lloydiibacteriota</taxon>
    </lineage>
</organism>
<dbReference type="SUPFAM" id="SSF63446">
    <property type="entry name" value="Type I dockerin domain"/>
    <property type="match status" value="1"/>
</dbReference>
<evidence type="ECO:0000313" key="4">
    <source>
        <dbReference type="Proteomes" id="UP000230638"/>
    </source>
</evidence>
<proteinExistence type="predicted"/>
<feature type="domain" description="Dockerin" evidence="2">
    <location>
        <begin position="393"/>
        <end position="454"/>
    </location>
</feature>
<dbReference type="EMBL" id="PCTL01000003">
    <property type="protein sequence ID" value="PIP73883.1"/>
    <property type="molecule type" value="Genomic_DNA"/>
</dbReference>
<dbReference type="InterPro" id="IPR036439">
    <property type="entry name" value="Dockerin_dom_sf"/>
</dbReference>
<dbReference type="CDD" id="cd14256">
    <property type="entry name" value="Dockerin_I"/>
    <property type="match status" value="1"/>
</dbReference>
<protein>
    <recommendedName>
        <fullName evidence="2">Dockerin domain-containing protein</fullName>
    </recommendedName>
</protein>
<evidence type="ECO:0000313" key="3">
    <source>
        <dbReference type="EMBL" id="PIP73883.1"/>
    </source>
</evidence>
<reference evidence="3 4" key="1">
    <citation type="submission" date="2017-09" db="EMBL/GenBank/DDBJ databases">
        <title>Depth-based differentiation of microbial function through sediment-hosted aquifers and enrichment of novel symbionts in the deep terrestrial subsurface.</title>
        <authorList>
            <person name="Probst A.J."/>
            <person name="Ladd B."/>
            <person name="Jarett J.K."/>
            <person name="Geller-Mcgrath D.E."/>
            <person name="Sieber C.M."/>
            <person name="Emerson J.B."/>
            <person name="Anantharaman K."/>
            <person name="Thomas B.C."/>
            <person name="Malmstrom R."/>
            <person name="Stieglmeier M."/>
            <person name="Klingl A."/>
            <person name="Woyke T."/>
            <person name="Ryan C.M."/>
            <person name="Banfield J.F."/>
        </authorList>
    </citation>
    <scope>NUCLEOTIDE SEQUENCE [LARGE SCALE GENOMIC DNA]</scope>
    <source>
        <strain evidence="3">CG22_combo_CG10-13_8_21_14_all_47_15</strain>
    </source>
</reference>
<dbReference type="AlphaFoldDB" id="A0A2H0CVC9"/>
<dbReference type="InterPro" id="IPR016134">
    <property type="entry name" value="Dockerin_dom"/>
</dbReference>
<dbReference type="Gene3D" id="1.10.1330.10">
    <property type="entry name" value="Dockerin domain"/>
    <property type="match status" value="1"/>
</dbReference>
<evidence type="ECO:0000259" key="2">
    <source>
        <dbReference type="PROSITE" id="PS51766"/>
    </source>
</evidence>
<feature type="compositionally biased region" description="Pro residues" evidence="1">
    <location>
        <begin position="183"/>
        <end position="193"/>
    </location>
</feature>
<dbReference type="PROSITE" id="PS51766">
    <property type="entry name" value="DOCKERIN"/>
    <property type="match status" value="1"/>
</dbReference>
<comment type="caution">
    <text evidence="3">The sequence shown here is derived from an EMBL/GenBank/DDBJ whole genome shotgun (WGS) entry which is preliminary data.</text>
</comment>